<protein>
    <submittedName>
        <fullName evidence="1">Uncharacterized protein</fullName>
    </submittedName>
</protein>
<comment type="caution">
    <text evidence="1">The sequence shown here is derived from an EMBL/GenBank/DDBJ whole genome shotgun (WGS) entry which is preliminary data.</text>
</comment>
<name>A0AAD7RR58_9TELE</name>
<dbReference type="EMBL" id="JAINUG010000189">
    <property type="protein sequence ID" value="KAJ8388898.1"/>
    <property type="molecule type" value="Genomic_DNA"/>
</dbReference>
<dbReference type="AlphaFoldDB" id="A0AAD7RR58"/>
<evidence type="ECO:0000313" key="1">
    <source>
        <dbReference type="EMBL" id="KAJ8388898.1"/>
    </source>
</evidence>
<organism evidence="1 2">
    <name type="scientific">Aldrovandia affinis</name>
    <dbReference type="NCBI Taxonomy" id="143900"/>
    <lineage>
        <taxon>Eukaryota</taxon>
        <taxon>Metazoa</taxon>
        <taxon>Chordata</taxon>
        <taxon>Craniata</taxon>
        <taxon>Vertebrata</taxon>
        <taxon>Euteleostomi</taxon>
        <taxon>Actinopterygii</taxon>
        <taxon>Neopterygii</taxon>
        <taxon>Teleostei</taxon>
        <taxon>Notacanthiformes</taxon>
        <taxon>Halosauridae</taxon>
        <taxon>Aldrovandia</taxon>
    </lineage>
</organism>
<dbReference type="Proteomes" id="UP001221898">
    <property type="component" value="Unassembled WGS sequence"/>
</dbReference>
<keyword evidence="2" id="KW-1185">Reference proteome</keyword>
<gene>
    <name evidence="1" type="ORF">AAFF_G00126540</name>
</gene>
<accession>A0AAD7RR58</accession>
<reference evidence="1" key="1">
    <citation type="journal article" date="2023" name="Science">
        <title>Genome structures resolve the early diversification of teleost fishes.</title>
        <authorList>
            <person name="Parey E."/>
            <person name="Louis A."/>
            <person name="Montfort J."/>
            <person name="Bouchez O."/>
            <person name="Roques C."/>
            <person name="Iampietro C."/>
            <person name="Lluch J."/>
            <person name="Castinel A."/>
            <person name="Donnadieu C."/>
            <person name="Desvignes T."/>
            <person name="Floi Bucao C."/>
            <person name="Jouanno E."/>
            <person name="Wen M."/>
            <person name="Mejri S."/>
            <person name="Dirks R."/>
            <person name="Jansen H."/>
            <person name="Henkel C."/>
            <person name="Chen W.J."/>
            <person name="Zahm M."/>
            <person name="Cabau C."/>
            <person name="Klopp C."/>
            <person name="Thompson A.W."/>
            <person name="Robinson-Rechavi M."/>
            <person name="Braasch I."/>
            <person name="Lecointre G."/>
            <person name="Bobe J."/>
            <person name="Postlethwait J.H."/>
            <person name="Berthelot C."/>
            <person name="Roest Crollius H."/>
            <person name="Guiguen Y."/>
        </authorList>
    </citation>
    <scope>NUCLEOTIDE SEQUENCE</scope>
    <source>
        <strain evidence="1">NC1722</strain>
    </source>
</reference>
<sequence length="89" mass="10002">MNKANKAGFSKTSLKELTDPLDLTNQPCSSLVVDGGWLLYTVKWEQSQTWQEIADSYLSYVQCLGSRSQKIIVVFDGYSSSPKDHDHCL</sequence>
<proteinExistence type="predicted"/>
<evidence type="ECO:0000313" key="2">
    <source>
        <dbReference type="Proteomes" id="UP001221898"/>
    </source>
</evidence>